<comment type="caution">
    <text evidence="1">The sequence shown here is derived from an EMBL/GenBank/DDBJ whole genome shotgun (WGS) entry which is preliminary data.</text>
</comment>
<dbReference type="AlphaFoldDB" id="A0A846RGW7"/>
<dbReference type="Gene3D" id="3.40.50.620">
    <property type="entry name" value="HUPs"/>
    <property type="match status" value="1"/>
</dbReference>
<proteinExistence type="predicted"/>
<protein>
    <submittedName>
        <fullName evidence="1">Uncharacterized protein</fullName>
    </submittedName>
</protein>
<dbReference type="RefSeq" id="WP_167993106.1">
    <property type="nucleotide sequence ID" value="NZ_JAATJL010000001.1"/>
</dbReference>
<reference evidence="1 2" key="1">
    <citation type="submission" date="2020-03" db="EMBL/GenBank/DDBJ databases">
        <title>Sequencing the genomes of 1000 actinobacteria strains.</title>
        <authorList>
            <person name="Klenk H.-P."/>
        </authorList>
    </citation>
    <scope>NUCLEOTIDE SEQUENCE [LARGE SCALE GENOMIC DNA]</scope>
    <source>
        <strain evidence="1 2">DSM 16403</strain>
    </source>
</reference>
<evidence type="ECO:0000313" key="2">
    <source>
        <dbReference type="Proteomes" id="UP000547458"/>
    </source>
</evidence>
<keyword evidence="2" id="KW-1185">Reference proteome</keyword>
<dbReference type="SUPFAM" id="SSF52402">
    <property type="entry name" value="Adenine nucleotide alpha hydrolases-like"/>
    <property type="match status" value="1"/>
</dbReference>
<dbReference type="InterPro" id="IPR014729">
    <property type="entry name" value="Rossmann-like_a/b/a_fold"/>
</dbReference>
<gene>
    <name evidence="1" type="ORF">BJ994_001554</name>
</gene>
<accession>A0A846RGW7</accession>
<dbReference type="EMBL" id="JAATJL010000001">
    <property type="protein sequence ID" value="NJC22478.1"/>
    <property type="molecule type" value="Genomic_DNA"/>
</dbReference>
<sequence length="163" mass="17395">MVETIVVLAEEPIEAADIRNLQTLAGEDAPSYFVVIPEDRHKNVLGEFLHHLSLLEFAEAFRDLSQGQPSAEETRVSAESSLQRSLAALAAAGLNAQGAVAPGNAVEAMVNAANERQARQAVVITRPHAVADTFHTDWANQAQDKLGVPVLHLYSGSGFIGDS</sequence>
<dbReference type="Proteomes" id="UP000547458">
    <property type="component" value="Unassembled WGS sequence"/>
</dbReference>
<organism evidence="1 2">
    <name type="scientific">Arthrobacter pigmenti</name>
    <dbReference type="NCBI Taxonomy" id="271432"/>
    <lineage>
        <taxon>Bacteria</taxon>
        <taxon>Bacillati</taxon>
        <taxon>Actinomycetota</taxon>
        <taxon>Actinomycetes</taxon>
        <taxon>Micrococcales</taxon>
        <taxon>Micrococcaceae</taxon>
        <taxon>Arthrobacter</taxon>
    </lineage>
</organism>
<name>A0A846RGW7_9MICC</name>
<evidence type="ECO:0000313" key="1">
    <source>
        <dbReference type="EMBL" id="NJC22478.1"/>
    </source>
</evidence>